<keyword evidence="2" id="KW-0521">NADP</keyword>
<protein>
    <recommendedName>
        <fullName evidence="6">Carbonyl reductase 1</fullName>
    </recommendedName>
</protein>
<comment type="similarity">
    <text evidence="1">Belongs to the short-chain dehydrogenases/reductases (SDR) family.</text>
</comment>
<dbReference type="PRINTS" id="PR00081">
    <property type="entry name" value="GDHRDH"/>
</dbReference>
<dbReference type="PANTHER" id="PTHR43963:SF4">
    <property type="entry name" value="CARBONYL REDUCTASE (NADPH)"/>
    <property type="match status" value="1"/>
</dbReference>
<evidence type="ECO:0000256" key="2">
    <source>
        <dbReference type="ARBA" id="ARBA00022857"/>
    </source>
</evidence>
<sequence length="252" mass="28053">MSSSKVAVVTGANKGIGYAIVKKLCKEFSGTVILTDHVQVVAYERFKTMKKYYYIIVISKSGCTLYRYHCQSSYNLTVQNSYFQMASTAPFTEQAEVTLRTNFQGTLDVCRALFPLLRPHARVVNVSSMSSRLSQVSEEMQKKFRDPELTEEALISLLEQFVNFLFLIAYGTSKIGVTALSKIQARALSKDPREDILLNACCPGWVRTDMAGPRATKSPDEGAETPVYLALLPPNAGAPHGEFVSEKKVQNW</sequence>
<evidence type="ECO:0000256" key="1">
    <source>
        <dbReference type="ARBA" id="ARBA00006484"/>
    </source>
</evidence>
<dbReference type="Gene3D" id="3.40.50.720">
    <property type="entry name" value="NAD(P)-binding Rossmann-like Domain"/>
    <property type="match status" value="2"/>
</dbReference>
<proteinExistence type="inferred from homology"/>
<name>A0ABN8QG05_9CNID</name>
<dbReference type="InterPro" id="IPR002347">
    <property type="entry name" value="SDR_fam"/>
</dbReference>
<keyword evidence="5" id="KW-1185">Reference proteome</keyword>
<evidence type="ECO:0000256" key="3">
    <source>
        <dbReference type="ARBA" id="ARBA00023002"/>
    </source>
</evidence>
<accession>A0ABN8QG05</accession>
<dbReference type="PROSITE" id="PS00061">
    <property type="entry name" value="ADH_SHORT"/>
    <property type="match status" value="1"/>
</dbReference>
<evidence type="ECO:0008006" key="6">
    <source>
        <dbReference type="Google" id="ProtNLM"/>
    </source>
</evidence>
<evidence type="ECO:0000313" key="4">
    <source>
        <dbReference type="EMBL" id="CAH3161979.1"/>
    </source>
</evidence>
<dbReference type="SUPFAM" id="SSF51735">
    <property type="entry name" value="NAD(P)-binding Rossmann-fold domains"/>
    <property type="match status" value="1"/>
</dbReference>
<evidence type="ECO:0000313" key="5">
    <source>
        <dbReference type="Proteomes" id="UP001159427"/>
    </source>
</evidence>
<comment type="caution">
    <text evidence="4">The sequence shown here is derived from an EMBL/GenBank/DDBJ whole genome shotgun (WGS) entry which is preliminary data.</text>
</comment>
<organism evidence="4 5">
    <name type="scientific">Porites evermanni</name>
    <dbReference type="NCBI Taxonomy" id="104178"/>
    <lineage>
        <taxon>Eukaryota</taxon>
        <taxon>Metazoa</taxon>
        <taxon>Cnidaria</taxon>
        <taxon>Anthozoa</taxon>
        <taxon>Hexacorallia</taxon>
        <taxon>Scleractinia</taxon>
        <taxon>Fungiina</taxon>
        <taxon>Poritidae</taxon>
        <taxon>Porites</taxon>
    </lineage>
</organism>
<dbReference type="Proteomes" id="UP001159427">
    <property type="component" value="Unassembled WGS sequence"/>
</dbReference>
<dbReference type="InterPro" id="IPR036291">
    <property type="entry name" value="NAD(P)-bd_dom_sf"/>
</dbReference>
<reference evidence="4 5" key="1">
    <citation type="submission" date="2022-05" db="EMBL/GenBank/DDBJ databases">
        <authorList>
            <consortium name="Genoscope - CEA"/>
            <person name="William W."/>
        </authorList>
    </citation>
    <scope>NUCLEOTIDE SEQUENCE [LARGE SCALE GENOMIC DNA]</scope>
</reference>
<dbReference type="InterPro" id="IPR020904">
    <property type="entry name" value="Sc_DH/Rdtase_CS"/>
</dbReference>
<dbReference type="EMBL" id="CALNXI010001252">
    <property type="protein sequence ID" value="CAH3161979.1"/>
    <property type="molecule type" value="Genomic_DNA"/>
</dbReference>
<dbReference type="PANTHER" id="PTHR43963">
    <property type="entry name" value="CARBONYL REDUCTASE 1-RELATED"/>
    <property type="match status" value="1"/>
</dbReference>
<gene>
    <name evidence="4" type="ORF">PEVE_00004130</name>
</gene>
<keyword evidence="3" id="KW-0560">Oxidoreductase</keyword>